<sequence length="60" mass="7147">MKDDRITFRIKSEEKGRWFLYAHIVGYDDLSKFIRDCINGIIDANQKPSKVFIIENKKEL</sequence>
<dbReference type="EMBL" id="LAZR01040057">
    <property type="protein sequence ID" value="KKL15461.1"/>
    <property type="molecule type" value="Genomic_DNA"/>
</dbReference>
<dbReference type="EMBL" id="LAZR01049450">
    <property type="protein sequence ID" value="KKK89617.1"/>
    <property type="molecule type" value="Genomic_DNA"/>
</dbReference>
<proteinExistence type="predicted"/>
<dbReference type="AlphaFoldDB" id="A0A0F8Z795"/>
<gene>
    <name evidence="4" type="ORF">LCGC14_2122390</name>
    <name evidence="3" type="ORF">LCGC14_2204630</name>
    <name evidence="2" type="ORF">LCGC14_2505410</name>
    <name evidence="1" type="ORF">LCGC14_2731350</name>
</gene>
<comment type="caution">
    <text evidence="1">The sequence shown here is derived from an EMBL/GenBank/DDBJ whole genome shotgun (WGS) entry which is preliminary data.</text>
</comment>
<organism evidence="1">
    <name type="scientific">marine sediment metagenome</name>
    <dbReference type="NCBI Taxonomy" id="412755"/>
    <lineage>
        <taxon>unclassified sequences</taxon>
        <taxon>metagenomes</taxon>
        <taxon>ecological metagenomes</taxon>
    </lineage>
</organism>
<dbReference type="EMBL" id="LAZR01029126">
    <property type="protein sequence ID" value="KKL60511.1"/>
    <property type="molecule type" value="Genomic_DNA"/>
</dbReference>
<evidence type="ECO:0000313" key="1">
    <source>
        <dbReference type="EMBL" id="KKK89617.1"/>
    </source>
</evidence>
<evidence type="ECO:0000313" key="2">
    <source>
        <dbReference type="EMBL" id="KKL15461.1"/>
    </source>
</evidence>
<protein>
    <submittedName>
        <fullName evidence="1">Uncharacterized protein</fullName>
    </submittedName>
</protein>
<name>A0A0F8Z795_9ZZZZ</name>
<accession>A0A0F8Z795</accession>
<evidence type="ECO:0000313" key="4">
    <source>
        <dbReference type="EMBL" id="KKL68693.1"/>
    </source>
</evidence>
<dbReference type="EMBL" id="LAZR01026453">
    <property type="protein sequence ID" value="KKL68693.1"/>
    <property type="molecule type" value="Genomic_DNA"/>
</dbReference>
<reference evidence="1" key="1">
    <citation type="journal article" date="2015" name="Nature">
        <title>Complex archaea that bridge the gap between prokaryotes and eukaryotes.</title>
        <authorList>
            <person name="Spang A."/>
            <person name="Saw J.H."/>
            <person name="Jorgensen S.L."/>
            <person name="Zaremba-Niedzwiedzka K."/>
            <person name="Martijn J."/>
            <person name="Lind A.E."/>
            <person name="van Eijk R."/>
            <person name="Schleper C."/>
            <person name="Guy L."/>
            <person name="Ettema T.J."/>
        </authorList>
    </citation>
    <scope>NUCLEOTIDE SEQUENCE</scope>
</reference>
<evidence type="ECO:0000313" key="3">
    <source>
        <dbReference type="EMBL" id="KKL60511.1"/>
    </source>
</evidence>